<sequence>MWRRWWSSGGGPLKQTFSAINRTGLRSIIIVGNGSPDAASSISVYLRRALCDSAAAAAAGGGGGGGDIERRHQRWRKEGYIISFL</sequence>
<organism evidence="1 2">
    <name type="scientific">Quercus suber</name>
    <name type="common">Cork oak</name>
    <dbReference type="NCBI Taxonomy" id="58331"/>
    <lineage>
        <taxon>Eukaryota</taxon>
        <taxon>Viridiplantae</taxon>
        <taxon>Streptophyta</taxon>
        <taxon>Embryophyta</taxon>
        <taxon>Tracheophyta</taxon>
        <taxon>Spermatophyta</taxon>
        <taxon>Magnoliopsida</taxon>
        <taxon>eudicotyledons</taxon>
        <taxon>Gunneridae</taxon>
        <taxon>Pentapetalae</taxon>
        <taxon>rosids</taxon>
        <taxon>fabids</taxon>
        <taxon>Fagales</taxon>
        <taxon>Fagaceae</taxon>
        <taxon>Quercus</taxon>
    </lineage>
</organism>
<reference evidence="1 2" key="1">
    <citation type="journal article" date="2018" name="Sci. Data">
        <title>The draft genome sequence of cork oak.</title>
        <authorList>
            <person name="Ramos A.M."/>
            <person name="Usie A."/>
            <person name="Barbosa P."/>
            <person name="Barros P.M."/>
            <person name="Capote T."/>
            <person name="Chaves I."/>
            <person name="Simoes F."/>
            <person name="Abreu I."/>
            <person name="Carrasquinho I."/>
            <person name="Faro C."/>
            <person name="Guimaraes J.B."/>
            <person name="Mendonca D."/>
            <person name="Nobrega F."/>
            <person name="Rodrigues L."/>
            <person name="Saibo N.J.M."/>
            <person name="Varela M.C."/>
            <person name="Egas C."/>
            <person name="Matos J."/>
            <person name="Miguel C.M."/>
            <person name="Oliveira M.M."/>
            <person name="Ricardo C.P."/>
            <person name="Goncalves S."/>
        </authorList>
    </citation>
    <scope>NUCLEOTIDE SEQUENCE [LARGE SCALE GENOMIC DNA]</scope>
    <source>
        <strain evidence="2">cv. HL8</strain>
    </source>
</reference>
<evidence type="ECO:0000313" key="1">
    <source>
        <dbReference type="EMBL" id="KAK7826378.1"/>
    </source>
</evidence>
<dbReference type="Proteomes" id="UP000237347">
    <property type="component" value="Unassembled WGS sequence"/>
</dbReference>
<evidence type="ECO:0000313" key="2">
    <source>
        <dbReference type="Proteomes" id="UP000237347"/>
    </source>
</evidence>
<gene>
    <name evidence="1" type="ORF">CFP56_032312</name>
</gene>
<proteinExistence type="predicted"/>
<keyword evidence="2" id="KW-1185">Reference proteome</keyword>
<accession>A0AAW0JI74</accession>
<dbReference type="AlphaFoldDB" id="A0AAW0JI74"/>
<name>A0AAW0JI74_QUESU</name>
<dbReference type="EMBL" id="PKMF04000548">
    <property type="protein sequence ID" value="KAK7826378.1"/>
    <property type="molecule type" value="Genomic_DNA"/>
</dbReference>
<comment type="caution">
    <text evidence="1">The sequence shown here is derived from an EMBL/GenBank/DDBJ whole genome shotgun (WGS) entry which is preliminary data.</text>
</comment>
<protein>
    <submittedName>
        <fullName evidence="1">Uncharacterized protein</fullName>
    </submittedName>
</protein>